<dbReference type="InterPro" id="IPR002888">
    <property type="entry name" value="2Fe-2S-bd"/>
</dbReference>
<evidence type="ECO:0000313" key="7">
    <source>
        <dbReference type="EMBL" id="OWT53790.1"/>
    </source>
</evidence>
<sequence length="167" mass="17937">MSHDTGNTLLELEFEVNGEPRRLAVDAQRSLLDLLREELGLRGSHFGCGLGLCGACTVLVDDRPTLACDTPAWSVAGKRVTTIEAAGALALARCVQQEFIRYNAAQCGYCTSGMVMACVGLLQANPTPTDAELKAALDRNLCRCGSHLRILRAVRGAASRWAEHSHV</sequence>
<keyword evidence="8" id="KW-1185">Reference proteome</keyword>
<evidence type="ECO:0000256" key="1">
    <source>
        <dbReference type="ARBA" id="ARBA00022714"/>
    </source>
</evidence>
<dbReference type="InterPro" id="IPR036884">
    <property type="entry name" value="2Fe-2S-bd_dom_sf"/>
</dbReference>
<protein>
    <submittedName>
        <fullName evidence="7">(2Fe-2S)-binding protein</fullName>
    </submittedName>
</protein>
<keyword evidence="3" id="KW-0560">Oxidoreductase</keyword>
<reference evidence="8" key="1">
    <citation type="submission" date="2017-06" db="EMBL/GenBank/DDBJ databases">
        <title>Herbaspirillum phytohormonus sp. nov., isolated from the root nodule of Robinia pseudoacacia in lead-zinc mine.</title>
        <authorList>
            <person name="Fan M."/>
            <person name="Lin Y."/>
        </authorList>
    </citation>
    <scope>NUCLEOTIDE SEQUENCE [LARGE SCALE GENOMIC DNA]</scope>
    <source>
        <strain evidence="8">SC-089</strain>
    </source>
</reference>
<keyword evidence="5" id="KW-0411">Iron-sulfur</keyword>
<keyword evidence="2" id="KW-0479">Metal-binding</keyword>
<dbReference type="RefSeq" id="WP_088605970.1">
    <property type="nucleotide sequence ID" value="NZ_NJIH01000019.1"/>
</dbReference>
<comment type="caution">
    <text evidence="7">The sequence shown here is derived from an EMBL/GenBank/DDBJ whole genome shotgun (WGS) entry which is preliminary data.</text>
</comment>
<dbReference type="InterPro" id="IPR012675">
    <property type="entry name" value="Beta-grasp_dom_sf"/>
</dbReference>
<dbReference type="InterPro" id="IPR001041">
    <property type="entry name" value="2Fe-2S_ferredoxin-type"/>
</dbReference>
<dbReference type="GO" id="GO:0046872">
    <property type="term" value="F:metal ion binding"/>
    <property type="evidence" value="ECO:0007669"/>
    <property type="project" value="UniProtKB-KW"/>
</dbReference>
<evidence type="ECO:0000313" key="8">
    <source>
        <dbReference type="Proteomes" id="UP000214603"/>
    </source>
</evidence>
<dbReference type="Proteomes" id="UP000214603">
    <property type="component" value="Unassembled WGS sequence"/>
</dbReference>
<gene>
    <name evidence="7" type="ORF">CEY11_23755</name>
</gene>
<accession>A0A225M0R2</accession>
<dbReference type="EMBL" id="NJIH01000019">
    <property type="protein sequence ID" value="OWT53790.1"/>
    <property type="molecule type" value="Genomic_DNA"/>
</dbReference>
<evidence type="ECO:0000256" key="3">
    <source>
        <dbReference type="ARBA" id="ARBA00023002"/>
    </source>
</evidence>
<dbReference type="InterPro" id="IPR051452">
    <property type="entry name" value="Diverse_Oxidoreductases"/>
</dbReference>
<dbReference type="FunFam" id="3.10.20.30:FF:000020">
    <property type="entry name" value="Xanthine dehydrogenase iron-sulfur subunit"/>
    <property type="match status" value="1"/>
</dbReference>
<dbReference type="AlphaFoldDB" id="A0A225M0R2"/>
<dbReference type="GO" id="GO:0016491">
    <property type="term" value="F:oxidoreductase activity"/>
    <property type="evidence" value="ECO:0007669"/>
    <property type="project" value="UniProtKB-KW"/>
</dbReference>
<dbReference type="SUPFAM" id="SSF54292">
    <property type="entry name" value="2Fe-2S ferredoxin-like"/>
    <property type="match status" value="1"/>
</dbReference>
<dbReference type="InterPro" id="IPR006058">
    <property type="entry name" value="2Fe2S_fd_BS"/>
</dbReference>
<dbReference type="CDD" id="cd00207">
    <property type="entry name" value="fer2"/>
    <property type="match status" value="1"/>
</dbReference>
<proteinExistence type="predicted"/>
<keyword evidence="1" id="KW-0001">2Fe-2S</keyword>
<dbReference type="InterPro" id="IPR036010">
    <property type="entry name" value="2Fe-2S_ferredoxin-like_sf"/>
</dbReference>
<keyword evidence="4" id="KW-0408">Iron</keyword>
<evidence type="ECO:0000256" key="2">
    <source>
        <dbReference type="ARBA" id="ARBA00022723"/>
    </source>
</evidence>
<dbReference type="Pfam" id="PF00111">
    <property type="entry name" value="Fer2"/>
    <property type="match status" value="1"/>
</dbReference>
<feature type="domain" description="2Fe-2S ferredoxin-type" evidence="6">
    <location>
        <begin position="10"/>
        <end position="86"/>
    </location>
</feature>
<evidence type="ECO:0000256" key="4">
    <source>
        <dbReference type="ARBA" id="ARBA00023004"/>
    </source>
</evidence>
<dbReference type="GO" id="GO:0051537">
    <property type="term" value="F:2 iron, 2 sulfur cluster binding"/>
    <property type="evidence" value="ECO:0007669"/>
    <property type="project" value="UniProtKB-KW"/>
</dbReference>
<dbReference type="PROSITE" id="PS00197">
    <property type="entry name" value="2FE2S_FER_1"/>
    <property type="match status" value="1"/>
</dbReference>
<dbReference type="PANTHER" id="PTHR44379">
    <property type="entry name" value="OXIDOREDUCTASE WITH IRON-SULFUR SUBUNIT"/>
    <property type="match status" value="1"/>
</dbReference>
<dbReference type="OrthoDB" id="9179439at2"/>
<dbReference type="Gene3D" id="3.10.20.30">
    <property type="match status" value="1"/>
</dbReference>
<dbReference type="Pfam" id="PF01799">
    <property type="entry name" value="Fer2_2"/>
    <property type="match status" value="1"/>
</dbReference>
<evidence type="ECO:0000256" key="5">
    <source>
        <dbReference type="ARBA" id="ARBA00023014"/>
    </source>
</evidence>
<dbReference type="SUPFAM" id="SSF47741">
    <property type="entry name" value="CO dehydrogenase ISP C-domain like"/>
    <property type="match status" value="1"/>
</dbReference>
<name>A0A225M0R2_9BURK</name>
<dbReference type="PROSITE" id="PS51085">
    <property type="entry name" value="2FE2S_FER_2"/>
    <property type="match status" value="1"/>
</dbReference>
<organism evidence="7 8">
    <name type="scientific">Candidimonas nitroreducens</name>
    <dbReference type="NCBI Taxonomy" id="683354"/>
    <lineage>
        <taxon>Bacteria</taxon>
        <taxon>Pseudomonadati</taxon>
        <taxon>Pseudomonadota</taxon>
        <taxon>Betaproteobacteria</taxon>
        <taxon>Burkholderiales</taxon>
        <taxon>Alcaligenaceae</taxon>
        <taxon>Candidimonas</taxon>
    </lineage>
</organism>
<dbReference type="PANTHER" id="PTHR44379:SF6">
    <property type="entry name" value="BLR6046 PROTEIN"/>
    <property type="match status" value="1"/>
</dbReference>
<dbReference type="Gene3D" id="1.10.150.120">
    <property type="entry name" value="[2Fe-2S]-binding domain"/>
    <property type="match status" value="1"/>
</dbReference>
<evidence type="ECO:0000259" key="6">
    <source>
        <dbReference type="PROSITE" id="PS51085"/>
    </source>
</evidence>